<proteinExistence type="predicted"/>
<reference evidence="1 2" key="1">
    <citation type="journal article" date="2016" name="Int. J. Syst. Evol. Microbiol.">
        <title>Desulfotomaculum ferrireducens sp. nov., a moderately thermophilic sulfate-reducing and dissimilatory Fe(III)-reducing bacterium isolated from compost.</title>
        <authorList>
            <person name="Yang G."/>
            <person name="Guo J."/>
            <person name="Zhuang L."/>
            <person name="Yuan Y."/>
            <person name="Zhou S."/>
        </authorList>
    </citation>
    <scope>NUCLEOTIDE SEQUENCE [LARGE SCALE GENOMIC DNA]</scope>
    <source>
        <strain evidence="1 2">GSS09</strain>
    </source>
</reference>
<protein>
    <submittedName>
        <fullName evidence="1">Uncharacterized protein</fullName>
    </submittedName>
</protein>
<dbReference type="AlphaFoldDB" id="A0A1S6IYZ7"/>
<evidence type="ECO:0000313" key="1">
    <source>
        <dbReference type="EMBL" id="AQS59995.1"/>
    </source>
</evidence>
<name>A0A1S6IYZ7_9FIRM</name>
<dbReference type="Proteomes" id="UP000189464">
    <property type="component" value="Chromosome"/>
</dbReference>
<dbReference type="OrthoDB" id="1787075at2"/>
<dbReference type="KEGG" id="dfg:B0537_13470"/>
<evidence type="ECO:0000313" key="2">
    <source>
        <dbReference type="Proteomes" id="UP000189464"/>
    </source>
</evidence>
<gene>
    <name evidence="1" type="ORF">B0537_13470</name>
</gene>
<keyword evidence="2" id="KW-1185">Reference proteome</keyword>
<dbReference type="RefSeq" id="WP_077715038.1">
    <property type="nucleotide sequence ID" value="NZ_CP019698.1"/>
</dbReference>
<sequence length="122" mass="14013">MNKEQLINDIIYIGKNWQSKRQKAEDKLAGILATPIECEQCKQQNPQQIFWVIEDTKSGWLFKKVQSNIFTVCCVKCLLDRGLKSQSYYSLVVRHNNGEILTTGFQGKNAVAIREFMTLLGQ</sequence>
<organism evidence="1 2">
    <name type="scientific">Desulforamulus ferrireducens</name>
    <dbReference type="NCBI Taxonomy" id="1833852"/>
    <lineage>
        <taxon>Bacteria</taxon>
        <taxon>Bacillati</taxon>
        <taxon>Bacillota</taxon>
        <taxon>Clostridia</taxon>
        <taxon>Eubacteriales</taxon>
        <taxon>Peptococcaceae</taxon>
        <taxon>Desulforamulus</taxon>
    </lineage>
</organism>
<dbReference type="EMBL" id="CP019698">
    <property type="protein sequence ID" value="AQS59995.1"/>
    <property type="molecule type" value="Genomic_DNA"/>
</dbReference>
<accession>A0A1S6IYZ7</accession>